<dbReference type="AlphaFoldDB" id="M2SCM8"/>
<feature type="chain" id="PRO_5004025275" evidence="1">
    <location>
        <begin position="25"/>
        <end position="260"/>
    </location>
</feature>
<keyword evidence="3" id="KW-1185">Reference proteome</keyword>
<organism evidence="2 3">
    <name type="scientific">Pacificimonas flava</name>
    <dbReference type="NCBI Taxonomy" id="1234595"/>
    <lineage>
        <taxon>Bacteria</taxon>
        <taxon>Pseudomonadati</taxon>
        <taxon>Pseudomonadota</taxon>
        <taxon>Alphaproteobacteria</taxon>
        <taxon>Sphingomonadales</taxon>
        <taxon>Sphingosinicellaceae</taxon>
        <taxon>Pacificimonas</taxon>
    </lineage>
</organism>
<dbReference type="EMBL" id="AMRV01000004">
    <property type="protein sequence ID" value="EMD83130.1"/>
    <property type="molecule type" value="Genomic_DNA"/>
</dbReference>
<dbReference type="OrthoDB" id="9793561at2"/>
<gene>
    <name evidence="2" type="ORF">C725_1728</name>
</gene>
<dbReference type="InterPro" id="IPR010239">
    <property type="entry name" value="CHP02001"/>
</dbReference>
<evidence type="ECO:0000313" key="2">
    <source>
        <dbReference type="EMBL" id="EMD83130.1"/>
    </source>
</evidence>
<keyword evidence="1" id="KW-0732">Signal</keyword>
<dbReference type="Pfam" id="PF09694">
    <property type="entry name" value="Gcw_chp"/>
    <property type="match status" value="1"/>
</dbReference>
<accession>M2SCM8</accession>
<feature type="signal peptide" evidence="1">
    <location>
        <begin position="1"/>
        <end position="24"/>
    </location>
</feature>
<protein>
    <submittedName>
        <fullName evidence="2">Uncharacterized protein</fullName>
    </submittedName>
</protein>
<dbReference type="NCBIfam" id="TIGR02001">
    <property type="entry name" value="gcw_chp"/>
    <property type="match status" value="1"/>
</dbReference>
<proteinExistence type="predicted"/>
<reference evidence="2 3" key="1">
    <citation type="journal article" date="2013" name="Genome Announc.">
        <title>Draft Genome Sequence of Strain JLT2015T, Belonging to the Family Sphingomonadaceae of the Alphaproteobacteria.</title>
        <authorList>
            <person name="Tang K."/>
            <person name="Liu K."/>
            <person name="Li S."/>
            <person name="Jiao N."/>
        </authorList>
    </citation>
    <scope>NUCLEOTIDE SEQUENCE [LARGE SCALE GENOMIC DNA]</scope>
    <source>
        <strain evidence="2 3">JLT2015</strain>
    </source>
</reference>
<evidence type="ECO:0000256" key="1">
    <source>
        <dbReference type="SAM" id="SignalP"/>
    </source>
</evidence>
<dbReference type="RefSeq" id="WP_008601881.1">
    <property type="nucleotide sequence ID" value="NZ_AMRV01000004.1"/>
</dbReference>
<comment type="caution">
    <text evidence="2">The sequence shown here is derived from an EMBL/GenBank/DDBJ whole genome shotgun (WGS) entry which is preliminary data.</text>
</comment>
<name>M2SCM8_9SPHN</name>
<sequence>MRMKLLAGTTLAMLLAATPGAAQGDFDPSGETGIPSDWQLSGKVGVVSDYRFRGTSYSDEDPAVQGRIELSHRSGFYAGTWASSVDGFGAYGGGADLQLNLYTGYAGGLGAIGTYDAGVLWYLFPGTDETDFVELYGSVGFDVAGATAKVGTNWAPDQDNVNSNIYLYGDVGYGIPATPITLTAHAGYSDGSYGLGGPGFADNYMDWSLGATTQLSGFDLGVRYVDTDISKARERVLGIGGRGAPYIADAALIFSLGYGF</sequence>
<dbReference type="Proteomes" id="UP000011717">
    <property type="component" value="Unassembled WGS sequence"/>
</dbReference>
<evidence type="ECO:0000313" key="3">
    <source>
        <dbReference type="Proteomes" id="UP000011717"/>
    </source>
</evidence>